<evidence type="ECO:0000256" key="1">
    <source>
        <dbReference type="ARBA" id="ARBA00005613"/>
    </source>
</evidence>
<feature type="region of interest" description="Disordered" evidence="4">
    <location>
        <begin position="78"/>
        <end position="114"/>
    </location>
</feature>
<evidence type="ECO:0000259" key="5">
    <source>
        <dbReference type="PROSITE" id="PS51792"/>
    </source>
</evidence>
<evidence type="ECO:0000313" key="6">
    <source>
        <dbReference type="EMBL" id="CAK7231051.1"/>
    </source>
</evidence>
<keyword evidence="7" id="KW-1185">Reference proteome</keyword>
<evidence type="ECO:0000256" key="4">
    <source>
        <dbReference type="SAM" id="MobiDB-lite"/>
    </source>
</evidence>
<feature type="region of interest" description="Disordered" evidence="4">
    <location>
        <begin position="413"/>
        <end position="435"/>
    </location>
</feature>
<gene>
    <name evidence="6" type="ORF">SEUCBS140593_007796</name>
</gene>
<feature type="compositionally biased region" description="Acidic residues" evidence="4">
    <location>
        <begin position="259"/>
        <end position="275"/>
    </location>
</feature>
<keyword evidence="3" id="KW-0862">Zinc</keyword>
<dbReference type="Pfam" id="PF03226">
    <property type="entry name" value="Yippee-Mis18"/>
    <property type="match status" value="1"/>
</dbReference>
<feature type="region of interest" description="Disordered" evidence="4">
    <location>
        <begin position="257"/>
        <end position="279"/>
    </location>
</feature>
<dbReference type="EMBL" id="CAWUHD010000098">
    <property type="protein sequence ID" value="CAK7231051.1"/>
    <property type="molecule type" value="Genomic_DNA"/>
</dbReference>
<accession>A0ABP0CIX0</accession>
<comment type="similarity">
    <text evidence="1">Belongs to the yippee family.</text>
</comment>
<dbReference type="InterPro" id="IPR004910">
    <property type="entry name" value="Yippee/Mis18/Cereblon"/>
</dbReference>
<name>A0ABP0CIX0_9PEZI</name>
<keyword evidence="2" id="KW-0479">Metal-binding</keyword>
<sequence length="469" mass="50590">MFGRKRSRPQPYATYLLPSFPSLSWSKKLSPPAAVTPVAAKATEAAEASEASSIVSPRDSIAESDIPSYRYSLASTTSASSSSSSTATVTSTATAPSLSTSLSTSPSSLLSTTPHSLSSATLPVPFPCFDAPKPAFLNALSAEPEIVQDNSPKKGDAVPTFKLGPQVGPSACPRQPYPGRVPPSRRLQRVLPTTLRCRRCSADLAFASQIVSKGFTGRHGRAYLVSAPATHADHLFAPETKVEETVRENEEAGAVWEETGFEERDDDDEEEDEESPFARGLVREGGIKDLPNIRIGKAEYRRLVTGAHVVADISCAVCCAKVGWKYIDASDAAQRYKVGKFILELAMLSTYHSWEDTVDADAETDTEAAGGGGVPNGVNAAFGDVASGDALSNPLGAVRALNAHYRHDRLQAEGEYYSSDDDDDPNRIEFDSEDEDECEEIFNGTWNAEVVARRRAMKRADELRRSFLK</sequence>
<dbReference type="InterPro" id="IPR034751">
    <property type="entry name" value="Yippee"/>
</dbReference>
<dbReference type="PANTHER" id="PTHR13848">
    <property type="entry name" value="PROTEIN YIPPEE-LIKE CG15309-RELATED"/>
    <property type="match status" value="1"/>
</dbReference>
<dbReference type="PROSITE" id="PS51792">
    <property type="entry name" value="YIPPEE"/>
    <property type="match status" value="1"/>
</dbReference>
<organism evidence="6 7">
    <name type="scientific">Sporothrix eucalyptigena</name>
    <dbReference type="NCBI Taxonomy" id="1812306"/>
    <lineage>
        <taxon>Eukaryota</taxon>
        <taxon>Fungi</taxon>
        <taxon>Dikarya</taxon>
        <taxon>Ascomycota</taxon>
        <taxon>Pezizomycotina</taxon>
        <taxon>Sordariomycetes</taxon>
        <taxon>Sordariomycetidae</taxon>
        <taxon>Ophiostomatales</taxon>
        <taxon>Ophiostomataceae</taxon>
        <taxon>Sporothrix</taxon>
    </lineage>
</organism>
<protein>
    <recommendedName>
        <fullName evidence="5">Yippee domain-containing protein</fullName>
    </recommendedName>
</protein>
<comment type="caution">
    <text evidence="6">The sequence shown here is derived from an EMBL/GenBank/DDBJ whole genome shotgun (WGS) entry which is preliminary data.</text>
</comment>
<feature type="region of interest" description="Disordered" evidence="4">
    <location>
        <begin position="164"/>
        <end position="184"/>
    </location>
</feature>
<reference evidence="6 7" key="1">
    <citation type="submission" date="2024-01" db="EMBL/GenBank/DDBJ databases">
        <authorList>
            <person name="Allen C."/>
            <person name="Tagirdzhanova G."/>
        </authorList>
    </citation>
    <scope>NUCLEOTIDE SEQUENCE [LARGE SCALE GENOMIC DNA]</scope>
</reference>
<evidence type="ECO:0000313" key="7">
    <source>
        <dbReference type="Proteomes" id="UP001642482"/>
    </source>
</evidence>
<dbReference type="Proteomes" id="UP001642482">
    <property type="component" value="Unassembled WGS sequence"/>
</dbReference>
<dbReference type="InterPro" id="IPR039058">
    <property type="entry name" value="Yippee_fam"/>
</dbReference>
<evidence type="ECO:0000256" key="3">
    <source>
        <dbReference type="ARBA" id="ARBA00022833"/>
    </source>
</evidence>
<proteinExistence type="inferred from homology"/>
<feature type="domain" description="Yippee" evidence="5">
    <location>
        <begin position="250"/>
        <end position="352"/>
    </location>
</feature>
<evidence type="ECO:0000256" key="2">
    <source>
        <dbReference type="ARBA" id="ARBA00022723"/>
    </source>
</evidence>